<dbReference type="Gene3D" id="2.102.10.10">
    <property type="entry name" value="Rieske [2Fe-2S] iron-sulphur domain"/>
    <property type="match status" value="1"/>
</dbReference>
<evidence type="ECO:0000313" key="8">
    <source>
        <dbReference type="Proteomes" id="UP000231564"/>
    </source>
</evidence>
<dbReference type="EMBL" id="LT634361">
    <property type="protein sequence ID" value="SFZ80775.1"/>
    <property type="molecule type" value="Genomic_DNA"/>
</dbReference>
<feature type="domain" description="Rieske" evidence="6">
    <location>
        <begin position="87"/>
        <end position="150"/>
    </location>
</feature>
<evidence type="ECO:0000256" key="5">
    <source>
        <dbReference type="SAM" id="SignalP"/>
    </source>
</evidence>
<dbReference type="GO" id="GO:0051537">
    <property type="term" value="F:2 iron, 2 sulfur cluster binding"/>
    <property type="evidence" value="ECO:0007669"/>
    <property type="project" value="UniProtKB-KW"/>
</dbReference>
<gene>
    <name evidence="7" type="ORF">MARIT_0788</name>
</gene>
<dbReference type="GO" id="GO:0046872">
    <property type="term" value="F:metal ion binding"/>
    <property type="evidence" value="ECO:0007669"/>
    <property type="project" value="UniProtKB-KW"/>
</dbReference>
<evidence type="ECO:0000313" key="7">
    <source>
        <dbReference type="EMBL" id="SFZ80775.1"/>
    </source>
</evidence>
<keyword evidence="5" id="KW-0732">Signal</keyword>
<keyword evidence="1" id="KW-0001">2Fe-2S</keyword>
<evidence type="ECO:0000256" key="2">
    <source>
        <dbReference type="ARBA" id="ARBA00022723"/>
    </source>
</evidence>
<keyword evidence="2" id="KW-0479">Metal-binding</keyword>
<evidence type="ECO:0000256" key="1">
    <source>
        <dbReference type="ARBA" id="ARBA00022714"/>
    </source>
</evidence>
<keyword evidence="8" id="KW-1185">Reference proteome</keyword>
<accession>A0A2H1E7D1</accession>
<keyword evidence="4" id="KW-0411">Iron-sulfur</keyword>
<evidence type="ECO:0000259" key="6">
    <source>
        <dbReference type="PROSITE" id="PS51296"/>
    </source>
</evidence>
<dbReference type="InterPro" id="IPR036922">
    <property type="entry name" value="Rieske_2Fe-2S_sf"/>
</dbReference>
<evidence type="ECO:0000256" key="4">
    <source>
        <dbReference type="ARBA" id="ARBA00023014"/>
    </source>
</evidence>
<protein>
    <recommendedName>
        <fullName evidence="6">Rieske domain-containing protein</fullName>
    </recommendedName>
</protein>
<keyword evidence="3" id="KW-0408">Iron</keyword>
<feature type="chain" id="PRO_5013688668" description="Rieske domain-containing protein" evidence="5">
    <location>
        <begin position="30"/>
        <end position="152"/>
    </location>
</feature>
<reference evidence="7 8" key="1">
    <citation type="submission" date="2016-11" db="EMBL/GenBank/DDBJ databases">
        <authorList>
            <person name="Jaros S."/>
            <person name="Januszkiewicz K."/>
            <person name="Wedrychowicz H."/>
        </authorList>
    </citation>
    <scope>NUCLEOTIDE SEQUENCE [LARGE SCALE GENOMIC DNA]</scope>
    <source>
        <strain evidence="7">NCIMB 2154T</strain>
    </source>
</reference>
<dbReference type="KEGG" id="tmar:MARIT_0788"/>
<dbReference type="STRING" id="1349785.GCA_000509405_00842"/>
<evidence type="ECO:0000256" key="3">
    <source>
        <dbReference type="ARBA" id="ARBA00023004"/>
    </source>
</evidence>
<dbReference type="AlphaFoldDB" id="A0A2H1E7D1"/>
<proteinExistence type="predicted"/>
<name>A0A2H1E7D1_9FLAO</name>
<feature type="signal peptide" evidence="5">
    <location>
        <begin position="1"/>
        <end position="29"/>
    </location>
</feature>
<dbReference type="PROSITE" id="PS51257">
    <property type="entry name" value="PROKAR_LIPOPROTEIN"/>
    <property type="match status" value="1"/>
</dbReference>
<dbReference type="SUPFAM" id="SSF50022">
    <property type="entry name" value="ISP domain"/>
    <property type="match status" value="1"/>
</dbReference>
<organism evidence="7 8">
    <name type="scientific">Tenacibaculum maritimum NCIMB 2154</name>
    <dbReference type="NCBI Taxonomy" id="1349785"/>
    <lineage>
        <taxon>Bacteria</taxon>
        <taxon>Pseudomonadati</taxon>
        <taxon>Bacteroidota</taxon>
        <taxon>Flavobacteriia</taxon>
        <taxon>Flavobacteriales</taxon>
        <taxon>Flavobacteriaceae</taxon>
        <taxon>Tenacibaculum</taxon>
    </lineage>
</organism>
<dbReference type="InterPro" id="IPR017941">
    <property type="entry name" value="Rieske_2Fe-2S"/>
</dbReference>
<dbReference type="PROSITE" id="PS51296">
    <property type="entry name" value="RIESKE"/>
    <property type="match status" value="1"/>
</dbReference>
<dbReference type="Proteomes" id="UP000231564">
    <property type="component" value="Chromosome MARIT"/>
</dbReference>
<sequence length="152" mass="16161">MPSFYKYPNSLNMKKAFLTVILASLISCGSDTIINNCFQNTIATISLDLNTPQLNGILTPSGTAVISGGINGIVLFNKGTTGGSFSNIVALDRQCPKRDCNAPMTVNAPFLECSCDNSRYSMLNGCPTKGDCNCGARTYTVNQNGTSIQITN</sequence>